<organism evidence="3">
    <name type="scientific">Solumvirus sp</name>
    <dbReference type="NCBI Taxonomy" id="2487773"/>
    <lineage>
        <taxon>Viruses</taxon>
        <taxon>Pithoviruses</taxon>
    </lineage>
</organism>
<feature type="compositionally biased region" description="Polar residues" evidence="1">
    <location>
        <begin position="64"/>
        <end position="80"/>
    </location>
</feature>
<dbReference type="GO" id="GO:0003676">
    <property type="term" value="F:nucleic acid binding"/>
    <property type="evidence" value="ECO:0007669"/>
    <property type="project" value="InterPro"/>
</dbReference>
<feature type="region of interest" description="Disordered" evidence="1">
    <location>
        <begin position="64"/>
        <end position="93"/>
    </location>
</feature>
<proteinExistence type="predicted"/>
<evidence type="ECO:0000259" key="2">
    <source>
        <dbReference type="Pfam" id="PF01844"/>
    </source>
</evidence>
<dbReference type="EMBL" id="MK072499">
    <property type="protein sequence ID" value="AYV86197.1"/>
    <property type="molecule type" value="Genomic_DNA"/>
</dbReference>
<dbReference type="InterPro" id="IPR003615">
    <property type="entry name" value="HNH_nuc"/>
</dbReference>
<keyword evidence="3" id="KW-0540">Nuclease</keyword>
<dbReference type="InterPro" id="IPR002711">
    <property type="entry name" value="HNH"/>
</dbReference>
<dbReference type="GO" id="GO:0004519">
    <property type="term" value="F:endonuclease activity"/>
    <property type="evidence" value="ECO:0007669"/>
    <property type="project" value="UniProtKB-KW"/>
</dbReference>
<name>A0A3G5AG92_9VIRU</name>
<dbReference type="CDD" id="cd00085">
    <property type="entry name" value="HNHc"/>
    <property type="match status" value="1"/>
</dbReference>
<feature type="domain" description="HNH" evidence="2">
    <location>
        <begin position="297"/>
        <end position="339"/>
    </location>
</feature>
<evidence type="ECO:0000313" key="3">
    <source>
        <dbReference type="EMBL" id="AYV86197.1"/>
    </source>
</evidence>
<gene>
    <name evidence="3" type="ORF">Solumvirus2_4</name>
</gene>
<feature type="compositionally biased region" description="Polar residues" evidence="1">
    <location>
        <begin position="138"/>
        <end position="156"/>
    </location>
</feature>
<reference evidence="3" key="1">
    <citation type="submission" date="2018-10" db="EMBL/GenBank/DDBJ databases">
        <title>Hidden diversity of soil giant viruses.</title>
        <authorList>
            <person name="Schulz F."/>
            <person name="Alteio L."/>
            <person name="Goudeau D."/>
            <person name="Ryan E.M."/>
            <person name="Malmstrom R.R."/>
            <person name="Blanchard J."/>
            <person name="Woyke T."/>
        </authorList>
    </citation>
    <scope>NUCLEOTIDE SEQUENCE</scope>
    <source>
        <strain evidence="3">SMV1</strain>
    </source>
</reference>
<keyword evidence="3" id="KW-0255">Endonuclease</keyword>
<feature type="region of interest" description="Disordered" evidence="1">
    <location>
        <begin position="138"/>
        <end position="164"/>
    </location>
</feature>
<evidence type="ECO:0000256" key="1">
    <source>
        <dbReference type="SAM" id="MobiDB-lite"/>
    </source>
</evidence>
<dbReference type="Pfam" id="PF01844">
    <property type="entry name" value="HNH"/>
    <property type="match status" value="1"/>
</dbReference>
<feature type="compositionally biased region" description="Low complexity" evidence="1">
    <location>
        <begin position="81"/>
        <end position="93"/>
    </location>
</feature>
<sequence>MKKVFKLIVNNESELYVDADNEKHVSYQEITKKRFICNNPRVGCNKLSLFKSIVCMLDDVADNNSQSTTQKTPDVSQYSKSSTQPLTQTSTPQETKIAVDTIEGSSFSSVVNNPFTRNYVTAKDTSFAPPGVVSSYNPFSNTPSVKETPQEKTAPTKSILPPPMNLDFGLNKPSVKIQYAASSRGLVSLGSNKRDETRLRKYLDNMPRRGTDGGKYLNTDTGNLNIKTTLKSATYCDHNLLIAGNEKSAFEFVKACIIENNLPNVEIEGLIDDIKIDKALRHTVWFTYIGTEMISNCFCCHGEVRFDTNYEAGHVTARSKGGPTTVANLRPVCRMCNRSMGTVNMREYALSQGLKGRITHQS</sequence>
<dbReference type="GO" id="GO:0008270">
    <property type="term" value="F:zinc ion binding"/>
    <property type="evidence" value="ECO:0007669"/>
    <property type="project" value="InterPro"/>
</dbReference>
<keyword evidence="3" id="KW-0378">Hydrolase</keyword>
<dbReference type="Gene3D" id="1.10.30.50">
    <property type="match status" value="1"/>
</dbReference>
<accession>A0A3G5AG92</accession>
<protein>
    <submittedName>
        <fullName evidence="3">Putative HNH endonuclease</fullName>
    </submittedName>
</protein>